<proteinExistence type="predicted"/>
<dbReference type="EMBL" id="JAERQG010000001">
    <property type="protein sequence ID" value="MBL0763989.1"/>
    <property type="molecule type" value="Genomic_DNA"/>
</dbReference>
<evidence type="ECO:0000256" key="1">
    <source>
        <dbReference type="SAM" id="MobiDB-lite"/>
    </source>
</evidence>
<evidence type="ECO:0000313" key="3">
    <source>
        <dbReference type="Proteomes" id="UP000642920"/>
    </source>
</evidence>
<dbReference type="Proteomes" id="UP000642920">
    <property type="component" value="Unassembled WGS sequence"/>
</dbReference>
<gene>
    <name evidence="2" type="ORF">JKP34_01920</name>
</gene>
<feature type="compositionally biased region" description="Basic and acidic residues" evidence="1">
    <location>
        <begin position="113"/>
        <end position="126"/>
    </location>
</feature>
<reference evidence="2" key="1">
    <citation type="submission" date="2021-01" db="EMBL/GenBank/DDBJ databases">
        <title>Marivirga sp. nov., isolated from intertidal surface sediments.</title>
        <authorList>
            <person name="Zhang M."/>
        </authorList>
    </citation>
    <scope>NUCLEOTIDE SEQUENCE</scope>
    <source>
        <strain evidence="2">SM1354</strain>
    </source>
</reference>
<evidence type="ECO:0000313" key="2">
    <source>
        <dbReference type="EMBL" id="MBL0763989.1"/>
    </source>
</evidence>
<organism evidence="2 3">
    <name type="scientific">Marivirga atlantica</name>
    <dbReference type="NCBI Taxonomy" id="1548457"/>
    <lineage>
        <taxon>Bacteria</taxon>
        <taxon>Pseudomonadati</taxon>
        <taxon>Bacteroidota</taxon>
        <taxon>Cytophagia</taxon>
        <taxon>Cytophagales</taxon>
        <taxon>Marivirgaceae</taxon>
        <taxon>Marivirga</taxon>
    </lineage>
</organism>
<dbReference type="RefSeq" id="WP_201917146.1">
    <property type="nucleotide sequence ID" value="NZ_JAERQG010000001.1"/>
</dbReference>
<sequence>MQTIANNSQYELSADPIRNRAFLTIKGFWRAEEVQDYLSDWEKTLNKLKPGFTLLTDAREMAIHPAEVRDLHKKAQEKIRQAGVKKVAELQKEKVSQMQLDGVSRESAMPKKNFNEQEEALKWLDE</sequence>
<name>A0A937AE77_9BACT</name>
<protein>
    <submittedName>
        <fullName evidence="2">Uncharacterized protein</fullName>
    </submittedName>
</protein>
<keyword evidence="3" id="KW-1185">Reference proteome</keyword>
<comment type="caution">
    <text evidence="2">The sequence shown here is derived from an EMBL/GenBank/DDBJ whole genome shotgun (WGS) entry which is preliminary data.</text>
</comment>
<feature type="region of interest" description="Disordered" evidence="1">
    <location>
        <begin position="100"/>
        <end position="126"/>
    </location>
</feature>
<dbReference type="AlphaFoldDB" id="A0A937AE77"/>
<accession>A0A937AE77</accession>